<organism evidence="2 3">
    <name type="scientific">Carnegiea gigantea</name>
    <dbReference type="NCBI Taxonomy" id="171969"/>
    <lineage>
        <taxon>Eukaryota</taxon>
        <taxon>Viridiplantae</taxon>
        <taxon>Streptophyta</taxon>
        <taxon>Embryophyta</taxon>
        <taxon>Tracheophyta</taxon>
        <taxon>Spermatophyta</taxon>
        <taxon>Magnoliopsida</taxon>
        <taxon>eudicotyledons</taxon>
        <taxon>Gunneridae</taxon>
        <taxon>Pentapetalae</taxon>
        <taxon>Caryophyllales</taxon>
        <taxon>Cactineae</taxon>
        <taxon>Cactaceae</taxon>
        <taxon>Cactoideae</taxon>
        <taxon>Echinocereeae</taxon>
        <taxon>Carnegiea</taxon>
    </lineage>
</organism>
<evidence type="ECO:0000256" key="1">
    <source>
        <dbReference type="SAM" id="MobiDB-lite"/>
    </source>
</evidence>
<dbReference type="Proteomes" id="UP001153076">
    <property type="component" value="Unassembled WGS sequence"/>
</dbReference>
<dbReference type="PANTHER" id="PTHR36813:SF1">
    <property type="entry name" value="TRANSMEMBRANE PROTEIN"/>
    <property type="match status" value="1"/>
</dbReference>
<gene>
    <name evidence="2" type="ORF">Cgig2_023928</name>
</gene>
<feature type="compositionally biased region" description="Gly residues" evidence="1">
    <location>
        <begin position="1"/>
        <end position="13"/>
    </location>
</feature>
<evidence type="ECO:0000313" key="3">
    <source>
        <dbReference type="Proteomes" id="UP001153076"/>
    </source>
</evidence>
<feature type="region of interest" description="Disordered" evidence="1">
    <location>
        <begin position="1"/>
        <end position="29"/>
    </location>
</feature>
<reference evidence="2" key="1">
    <citation type="submission" date="2022-04" db="EMBL/GenBank/DDBJ databases">
        <title>Carnegiea gigantea Genome sequencing and assembly v2.</title>
        <authorList>
            <person name="Copetti D."/>
            <person name="Sanderson M.J."/>
            <person name="Burquez A."/>
            <person name="Wojciechowski M.F."/>
        </authorList>
    </citation>
    <scope>NUCLEOTIDE SEQUENCE</scope>
    <source>
        <strain evidence="2">SGP5-SGP5p</strain>
        <tissue evidence="2">Aerial part</tissue>
    </source>
</reference>
<proteinExistence type="predicted"/>
<dbReference type="AlphaFoldDB" id="A0A9Q1GMS8"/>
<feature type="compositionally biased region" description="Basic and acidic residues" evidence="1">
    <location>
        <begin position="14"/>
        <end position="29"/>
    </location>
</feature>
<comment type="caution">
    <text evidence="2">The sequence shown here is derived from an EMBL/GenBank/DDBJ whole genome shotgun (WGS) entry which is preliminary data.</text>
</comment>
<accession>A0A9Q1GMS8</accession>
<sequence>MGQGASACFGGGMSEEKREQERIASQEARAKAAEAAQRRQLTPFLFLAAETEHFLIFSTHNVVKLTWMTPTPESRCKATLKQTSRDTLAVHLQFEQSAVGRAALAQAAKEKQSTSNSGEPNLKATFLFEKFSVNTLERQFCSRHFLNISLPSGLPETPLKPAQAILKDEFFDTRALIPHQLVSQASIWKSSIACEGAISASACA</sequence>
<name>A0A9Q1GMS8_9CARY</name>
<dbReference type="EMBL" id="JAKOGI010002414">
    <property type="protein sequence ID" value="KAJ8422049.1"/>
    <property type="molecule type" value="Genomic_DNA"/>
</dbReference>
<evidence type="ECO:0000313" key="2">
    <source>
        <dbReference type="EMBL" id="KAJ8422049.1"/>
    </source>
</evidence>
<dbReference type="PANTHER" id="PTHR36813">
    <property type="entry name" value="TRANSMEMBRANE PROTEIN"/>
    <property type="match status" value="1"/>
</dbReference>
<protein>
    <submittedName>
        <fullName evidence="2">Uncharacterized protein</fullName>
    </submittedName>
</protein>
<keyword evidence="3" id="KW-1185">Reference proteome</keyword>